<reference evidence="10 11" key="1">
    <citation type="journal article" date="2014" name="Antonie Van Leeuwenhoek">
        <title>Hyphomonas beringensis sp. nov. and Hyphomonas chukchiensis sp. nov., isolated from surface seawater of the Bering Sea and Chukchi Sea.</title>
        <authorList>
            <person name="Li C."/>
            <person name="Lai Q."/>
            <person name="Li G."/>
            <person name="Dong C."/>
            <person name="Wang J."/>
            <person name="Liao Y."/>
            <person name="Shao Z."/>
        </authorList>
    </citation>
    <scope>NUCLEOTIDE SEQUENCE [LARGE SCALE GENOMIC DNA]</scope>
    <source>
        <strain evidence="10 11">MHS-2</strain>
    </source>
</reference>
<comment type="subcellular location">
    <subcellularLocation>
        <location evidence="1">Cell membrane</location>
        <topology evidence="1">Multi-pass membrane protein</topology>
    </subcellularLocation>
</comment>
<evidence type="ECO:0000256" key="6">
    <source>
        <dbReference type="ARBA" id="ARBA00022989"/>
    </source>
</evidence>
<feature type="transmembrane region" description="Helical" evidence="8">
    <location>
        <begin position="420"/>
        <end position="438"/>
    </location>
</feature>
<keyword evidence="4" id="KW-1003">Cell membrane</keyword>
<dbReference type="PANTHER" id="PTHR42718:SF9">
    <property type="entry name" value="MAJOR FACILITATOR SUPERFAMILY MULTIDRUG TRANSPORTER MFSC"/>
    <property type="match status" value="1"/>
</dbReference>
<dbReference type="PROSITE" id="PS50850">
    <property type="entry name" value="MFS"/>
    <property type="match status" value="1"/>
</dbReference>
<keyword evidence="6 8" id="KW-1133">Transmembrane helix</keyword>
<organism evidence="10 11">
    <name type="scientific">Hyphomonas johnsonii MHS-2</name>
    <dbReference type="NCBI Taxonomy" id="1280950"/>
    <lineage>
        <taxon>Bacteria</taxon>
        <taxon>Pseudomonadati</taxon>
        <taxon>Pseudomonadota</taxon>
        <taxon>Alphaproteobacteria</taxon>
        <taxon>Hyphomonadales</taxon>
        <taxon>Hyphomonadaceae</taxon>
        <taxon>Hyphomonas</taxon>
    </lineage>
</organism>
<feature type="transmembrane region" description="Helical" evidence="8">
    <location>
        <begin position="213"/>
        <end position="232"/>
    </location>
</feature>
<evidence type="ECO:0000313" key="11">
    <source>
        <dbReference type="Proteomes" id="UP000025171"/>
    </source>
</evidence>
<name>A0A059FTH2_9PROT</name>
<feature type="domain" description="Major facilitator superfamily (MFS) profile" evidence="9">
    <location>
        <begin position="27"/>
        <end position="521"/>
    </location>
</feature>
<evidence type="ECO:0000256" key="2">
    <source>
        <dbReference type="ARBA" id="ARBA00008537"/>
    </source>
</evidence>
<dbReference type="PROSITE" id="PS00457">
    <property type="entry name" value="NA_SOLUT_SYMP_2"/>
    <property type="match status" value="1"/>
</dbReference>
<proteinExistence type="inferred from homology"/>
<evidence type="ECO:0000256" key="5">
    <source>
        <dbReference type="ARBA" id="ARBA00022692"/>
    </source>
</evidence>
<feature type="transmembrane region" description="Helical" evidence="8">
    <location>
        <begin position="498"/>
        <end position="516"/>
    </location>
</feature>
<comment type="similarity">
    <text evidence="2">Belongs to the major facilitator superfamily. EmrB family.</text>
</comment>
<dbReference type="InterPro" id="IPR036259">
    <property type="entry name" value="MFS_trans_sf"/>
</dbReference>
<protein>
    <submittedName>
        <fullName evidence="10">Multidrug efflux system protein</fullName>
    </submittedName>
</protein>
<feature type="transmembrane region" description="Helical" evidence="8">
    <location>
        <begin position="93"/>
        <end position="112"/>
    </location>
</feature>
<keyword evidence="11" id="KW-1185">Reference proteome</keyword>
<dbReference type="EMBL" id="ARYK01000001">
    <property type="protein sequence ID" value="KCZ93907.1"/>
    <property type="molecule type" value="Genomic_DNA"/>
</dbReference>
<dbReference type="CDD" id="cd17503">
    <property type="entry name" value="MFS_LmrB_MDR_like"/>
    <property type="match status" value="1"/>
</dbReference>
<dbReference type="Pfam" id="PF07690">
    <property type="entry name" value="MFS_1"/>
    <property type="match status" value="1"/>
</dbReference>
<dbReference type="RefSeq" id="WP_051617932.1">
    <property type="nucleotide sequence ID" value="NZ_ARYK01000001.1"/>
</dbReference>
<feature type="transmembrane region" description="Helical" evidence="8">
    <location>
        <begin position="314"/>
        <end position="336"/>
    </location>
</feature>
<feature type="transmembrane region" description="Helical" evidence="8">
    <location>
        <begin position="20"/>
        <end position="40"/>
    </location>
</feature>
<dbReference type="PANTHER" id="PTHR42718">
    <property type="entry name" value="MAJOR FACILITATOR SUPERFAMILY MULTIDRUG TRANSPORTER MFSC"/>
    <property type="match status" value="1"/>
</dbReference>
<dbReference type="InterPro" id="IPR020846">
    <property type="entry name" value="MFS_dom"/>
</dbReference>
<evidence type="ECO:0000256" key="8">
    <source>
        <dbReference type="SAM" id="Phobius"/>
    </source>
</evidence>
<keyword evidence="7 8" id="KW-0472">Membrane</keyword>
<gene>
    <name evidence="10" type="ORF">HJO_00990</name>
</gene>
<evidence type="ECO:0000259" key="9">
    <source>
        <dbReference type="PROSITE" id="PS50850"/>
    </source>
</evidence>
<dbReference type="Proteomes" id="UP000025171">
    <property type="component" value="Unassembled WGS sequence"/>
</dbReference>
<keyword evidence="3" id="KW-0813">Transport</keyword>
<evidence type="ECO:0000313" key="10">
    <source>
        <dbReference type="EMBL" id="KCZ93907.1"/>
    </source>
</evidence>
<evidence type="ECO:0000256" key="7">
    <source>
        <dbReference type="ARBA" id="ARBA00023136"/>
    </source>
</evidence>
<sequence length="529" mass="56293">MSTTAPTGLAGEPPAASGKVPITLHIGFFAMVIGMFMSILDVQIVASSIRQIQAGVSASSSEIAWVQTAYLIAEVVGIPLSGYLNRALGLRRLFIISAASFTGASILCALSWNLDSLIFFRVIQGFVGAAMVPSTMAAAFTLFPGGRSMTQQVMIGMVATLAPSIGPTLGGWITGHMSWHWLFLLNVIPGIAAVTLVWLFVPRQKGEAHLLRKIDLLGLASMAMMLGVFEWVVEEGPAEGWTQSSVIVRWSFYGLIAAMIFFYRAFKARNPIVDLTVFQDRNFASGAIVGSVVGFVLYGSVYALPLFLGQVQGYSALQIGAIMSVSGMAMFIGGPIAGALTRRFDPRLILGAGLILITIGVAGNAQMTHETGFNQLFWPQAIRGVGLILTMVPTTNLALGTLPPERVANASGLFTVCRNLGGAVGIAFLNTLLLRYTMLHEQDLGAGMSPARPEVQAWLAQAAARLQALGVADPEASAYMQLGMQVKMQALVMTYNNLFMAMAMSSAAAFFIVFFLRKPTPAAAPVAAH</sequence>
<dbReference type="AlphaFoldDB" id="A0A059FTH2"/>
<dbReference type="SUPFAM" id="SSF103473">
    <property type="entry name" value="MFS general substrate transporter"/>
    <property type="match status" value="1"/>
</dbReference>
<dbReference type="Gene3D" id="1.20.1720.10">
    <property type="entry name" value="Multidrug resistance protein D"/>
    <property type="match status" value="1"/>
</dbReference>
<comment type="caution">
    <text evidence="10">The sequence shown here is derived from an EMBL/GenBank/DDBJ whole genome shotgun (WGS) entry which is preliminary data.</text>
</comment>
<keyword evidence="5 8" id="KW-0812">Transmembrane</keyword>
<feature type="transmembrane region" description="Helical" evidence="8">
    <location>
        <begin position="348"/>
        <end position="365"/>
    </location>
</feature>
<feature type="transmembrane region" description="Helical" evidence="8">
    <location>
        <begin position="155"/>
        <end position="173"/>
    </location>
</feature>
<feature type="transmembrane region" description="Helical" evidence="8">
    <location>
        <begin position="247"/>
        <end position="266"/>
    </location>
</feature>
<dbReference type="STRING" id="1280950.HJO_00990"/>
<dbReference type="PATRIC" id="fig|1280950.3.peg.201"/>
<evidence type="ECO:0000256" key="3">
    <source>
        <dbReference type="ARBA" id="ARBA00022448"/>
    </source>
</evidence>
<dbReference type="InterPro" id="IPR004638">
    <property type="entry name" value="EmrB-like"/>
</dbReference>
<dbReference type="InterPro" id="IPR011701">
    <property type="entry name" value="MFS"/>
</dbReference>
<feature type="transmembrane region" description="Helical" evidence="8">
    <location>
        <begin position="179"/>
        <end position="201"/>
    </location>
</feature>
<dbReference type="Gene3D" id="1.20.1250.20">
    <property type="entry name" value="MFS general substrate transporter like domains"/>
    <property type="match status" value="1"/>
</dbReference>
<dbReference type="eggNOG" id="COG0477">
    <property type="taxonomic scope" value="Bacteria"/>
</dbReference>
<dbReference type="InterPro" id="IPR018212">
    <property type="entry name" value="Na/solute_symporter_CS"/>
</dbReference>
<evidence type="ECO:0000256" key="4">
    <source>
        <dbReference type="ARBA" id="ARBA00022475"/>
    </source>
</evidence>
<dbReference type="GO" id="GO:0005886">
    <property type="term" value="C:plasma membrane"/>
    <property type="evidence" value="ECO:0007669"/>
    <property type="project" value="UniProtKB-SubCell"/>
</dbReference>
<evidence type="ECO:0000256" key="1">
    <source>
        <dbReference type="ARBA" id="ARBA00004651"/>
    </source>
</evidence>
<dbReference type="NCBIfam" id="TIGR00711">
    <property type="entry name" value="efflux_EmrB"/>
    <property type="match status" value="1"/>
</dbReference>
<dbReference type="GO" id="GO:0022857">
    <property type="term" value="F:transmembrane transporter activity"/>
    <property type="evidence" value="ECO:0007669"/>
    <property type="project" value="InterPro"/>
</dbReference>
<dbReference type="OrthoDB" id="9812221at2"/>
<accession>A0A059FTH2</accession>
<feature type="transmembrane region" description="Helical" evidence="8">
    <location>
        <begin position="118"/>
        <end position="143"/>
    </location>
</feature>
<feature type="transmembrane region" description="Helical" evidence="8">
    <location>
        <begin position="287"/>
        <end position="308"/>
    </location>
</feature>